<dbReference type="InterPro" id="IPR012337">
    <property type="entry name" value="RNaseH-like_sf"/>
</dbReference>
<gene>
    <name evidence="2" type="ORF">CI1B_84410</name>
</gene>
<keyword evidence="3" id="KW-1185">Reference proteome</keyword>
<dbReference type="GO" id="GO:0015074">
    <property type="term" value="P:DNA integration"/>
    <property type="evidence" value="ECO:0007669"/>
    <property type="project" value="InterPro"/>
</dbReference>
<dbReference type="AlphaFoldDB" id="A0A508U292"/>
<dbReference type="SUPFAM" id="SSF53098">
    <property type="entry name" value="Ribonuclease H-like"/>
    <property type="match status" value="1"/>
</dbReference>
<evidence type="ECO:0000313" key="2">
    <source>
        <dbReference type="EMBL" id="VIO80548.1"/>
    </source>
</evidence>
<dbReference type="Gene3D" id="3.30.420.10">
    <property type="entry name" value="Ribonuclease H-like superfamily/Ribonuclease H"/>
    <property type="match status" value="1"/>
</dbReference>
<feature type="domain" description="Integrase catalytic" evidence="1">
    <location>
        <begin position="156"/>
        <end position="336"/>
    </location>
</feature>
<evidence type="ECO:0000313" key="3">
    <source>
        <dbReference type="Proteomes" id="UP000328092"/>
    </source>
</evidence>
<dbReference type="InterPro" id="IPR001584">
    <property type="entry name" value="Integrase_cat-core"/>
</dbReference>
<dbReference type="EMBL" id="CAADFC020000037">
    <property type="protein sequence ID" value="VIO80548.1"/>
    <property type="molecule type" value="Genomic_DNA"/>
</dbReference>
<accession>A0A508U292</accession>
<dbReference type="InterPro" id="IPR036397">
    <property type="entry name" value="RNaseH_sf"/>
</dbReference>
<dbReference type="GO" id="GO:0003676">
    <property type="term" value="F:nucleic acid binding"/>
    <property type="evidence" value="ECO:0007669"/>
    <property type="project" value="InterPro"/>
</dbReference>
<name>A0A508U292_9BRAD</name>
<dbReference type="PROSITE" id="PS50994">
    <property type="entry name" value="INTEGRASE"/>
    <property type="match status" value="1"/>
</dbReference>
<sequence length="499" mass="56422">MATRKELTAAVAARYRTSDRAKKARILDEFVDITGFHRKHAMRLLRGQEDVRPGRRARRRVYSEAEHNAIALLWEASDRICGKRLKALMPALIEAMERHGHLDLAPEIRDKLLAMSAATIDRALARVRDGLGRKRRRPATHALRRRIPIRTSADWNDPAPGFVEADLVAHSGPSARGSFIQTLVLTDVATGWTECAPLIVREQTLLSTVLTELRKQLPFALLGLDTDNDTVFMNETLKAYCDAGNIVFTRCRPYRKNDQAFVEQKNGAVVRRMVGYRRFEGLEAATLLAQLYRSARLFVNFFQPSFKLIAKQRDGARVRKTYSAPATPHQRLAADARTPEVVCAHLQEIYAALDPVALLHDIRAAQERLAALADAQPIVDPAMASQPIDLFLASLRTAWKDGGVRPTDRPIVKAKRGRRRPDPLVRVTPDLRKWFEAEPWRTGSELLSRLQVEHPGAYPNKLLRTLQRRLKSWRSEQANALLFVPSEKTPSTYEITIPQ</sequence>
<comment type="caution">
    <text evidence="2">The sequence shown here is derived from an EMBL/GenBank/DDBJ whole genome shotgun (WGS) entry which is preliminary data.</text>
</comment>
<protein>
    <recommendedName>
        <fullName evidence="1">Integrase catalytic domain-containing protein</fullName>
    </recommendedName>
</protein>
<evidence type="ECO:0000259" key="1">
    <source>
        <dbReference type="PROSITE" id="PS50994"/>
    </source>
</evidence>
<dbReference type="Proteomes" id="UP000328092">
    <property type="component" value="Unassembled WGS sequence"/>
</dbReference>
<organism evidence="2 3">
    <name type="scientific">Bradyrhizobium ivorense</name>
    <dbReference type="NCBI Taxonomy" id="2511166"/>
    <lineage>
        <taxon>Bacteria</taxon>
        <taxon>Pseudomonadati</taxon>
        <taxon>Pseudomonadota</taxon>
        <taxon>Alphaproteobacteria</taxon>
        <taxon>Hyphomicrobiales</taxon>
        <taxon>Nitrobacteraceae</taxon>
        <taxon>Bradyrhizobium</taxon>
    </lineage>
</organism>
<reference evidence="2" key="1">
    <citation type="submission" date="2019-02" db="EMBL/GenBank/DDBJ databases">
        <authorList>
            <person name="Pothier F.J."/>
        </authorList>
    </citation>
    <scope>NUCLEOTIDE SEQUENCE</scope>
    <source>
        <strain evidence="2">CI-1B</strain>
    </source>
</reference>
<proteinExistence type="predicted"/>